<dbReference type="EMBL" id="LATX01000525">
    <property type="protein sequence ID" value="KTB46017.1"/>
    <property type="molecule type" value="Genomic_DNA"/>
</dbReference>
<accession>A0A0W0GBS4</accession>
<name>A0A0W0GBS4_MONRR</name>
<dbReference type="PANTHER" id="PTHR33099:SF7">
    <property type="entry name" value="MYND-TYPE DOMAIN-CONTAINING PROTEIN"/>
    <property type="match status" value="1"/>
</dbReference>
<sequence length="233" mass="26617">MSDFDTIIPNVKEYSFTGGTREVPVEFCDFIRLRTPDQLAKLVSVCKAASFGRGKEKVVDPSYRKALKLEESKFVTPFRLASTGILQRVQRDLPDNDMTLTSSSFSWRRLLDSRLWSMLRQRSLFETPQEYVLRQKNIFGSLIVIFLTEHEGSQFVLSENDQGLLTLTESTPSIPEVALVVFYSNVMREVKRVTKGARVTLTYDLYYDSVLKANQNLVVSSKINVSPTHWRGS</sequence>
<comment type="caution">
    <text evidence="1">The sequence shown here is derived from an EMBL/GenBank/DDBJ whole genome shotgun (WGS) entry which is preliminary data.</text>
</comment>
<reference evidence="1 2" key="1">
    <citation type="submission" date="2015-12" db="EMBL/GenBank/DDBJ databases">
        <title>Draft genome sequence of Moniliophthora roreri, the causal agent of frosty pod rot of cacao.</title>
        <authorList>
            <person name="Aime M.C."/>
            <person name="Diaz-Valderrama J.R."/>
            <person name="Kijpornyongpan T."/>
            <person name="Phillips-Mora W."/>
        </authorList>
    </citation>
    <scope>NUCLEOTIDE SEQUENCE [LARGE SCALE GENOMIC DNA]</scope>
    <source>
        <strain evidence="1 2">MCA 2952</strain>
    </source>
</reference>
<dbReference type="Proteomes" id="UP000054988">
    <property type="component" value="Unassembled WGS sequence"/>
</dbReference>
<protein>
    <submittedName>
        <fullName evidence="1">Uncharacterized protein</fullName>
    </submittedName>
</protein>
<dbReference type="PANTHER" id="PTHR33099">
    <property type="entry name" value="FE2OG DIOXYGENASE DOMAIN-CONTAINING PROTEIN"/>
    <property type="match status" value="1"/>
</dbReference>
<proteinExistence type="predicted"/>
<dbReference type="Gene3D" id="2.60.120.620">
    <property type="entry name" value="q2cbj1_9rhob like domain"/>
    <property type="match status" value="1"/>
</dbReference>
<dbReference type="AlphaFoldDB" id="A0A0W0GBS4"/>
<evidence type="ECO:0000313" key="1">
    <source>
        <dbReference type="EMBL" id="KTB46017.1"/>
    </source>
</evidence>
<evidence type="ECO:0000313" key="2">
    <source>
        <dbReference type="Proteomes" id="UP000054988"/>
    </source>
</evidence>
<gene>
    <name evidence="1" type="ORF">WG66_1405</name>
</gene>
<organism evidence="1 2">
    <name type="scientific">Moniliophthora roreri</name>
    <name type="common">Frosty pod rot fungus</name>
    <name type="synonym">Monilia roreri</name>
    <dbReference type="NCBI Taxonomy" id="221103"/>
    <lineage>
        <taxon>Eukaryota</taxon>
        <taxon>Fungi</taxon>
        <taxon>Dikarya</taxon>
        <taxon>Basidiomycota</taxon>
        <taxon>Agaricomycotina</taxon>
        <taxon>Agaricomycetes</taxon>
        <taxon>Agaricomycetidae</taxon>
        <taxon>Agaricales</taxon>
        <taxon>Marasmiineae</taxon>
        <taxon>Marasmiaceae</taxon>
        <taxon>Moniliophthora</taxon>
    </lineage>
</organism>